<dbReference type="InterPro" id="IPR033942">
    <property type="entry name" value="IMPase"/>
</dbReference>
<evidence type="ECO:0000256" key="4">
    <source>
        <dbReference type="ARBA" id="ARBA00022801"/>
    </source>
</evidence>
<comment type="similarity">
    <text evidence="7">Belongs to the inositol monophosphatase superfamily.</text>
</comment>
<organism evidence="8">
    <name type="scientific">Sulfurihydrogenibium azorense</name>
    <dbReference type="NCBI Taxonomy" id="309806"/>
    <lineage>
        <taxon>Bacteria</taxon>
        <taxon>Pseudomonadati</taxon>
        <taxon>Aquificota</taxon>
        <taxon>Aquificia</taxon>
        <taxon>Aquificales</taxon>
        <taxon>Hydrogenothermaceae</taxon>
        <taxon>Sulfurihydrogenibium</taxon>
    </lineage>
</organism>
<proteinExistence type="inferred from homology"/>
<dbReference type="PROSITE" id="PS00630">
    <property type="entry name" value="IMP_2"/>
    <property type="match status" value="1"/>
</dbReference>
<evidence type="ECO:0000256" key="2">
    <source>
        <dbReference type="ARBA" id="ARBA00001946"/>
    </source>
</evidence>
<accession>A0A831YE18</accession>
<sequence>MNKFVQTAKEAAVIGGSILKEHFKKLKKSDVESKGIKDYVTYVDKLSEERIRDFILSKHPDHSFLGEEEGKFGDSDYTWVVDPLDGTKNYICGFEIFAVSVALLHQGQVVAGSIYVPMLDKLYWAGKGEGAYLNGEKIKVASRPIDLAVVATGFPFRKISELDQYLSMLRAAMITFSGVRRPGAAAIDLALVAEGVFDGFFEMKLSLWDIAAGILLVEEAGGICTNFEGEKDFSSGNIIAAGKEIYNVLFDIVNGKIKE</sequence>
<dbReference type="Gene3D" id="3.40.190.80">
    <property type="match status" value="1"/>
</dbReference>
<dbReference type="Proteomes" id="UP000885621">
    <property type="component" value="Unassembled WGS sequence"/>
</dbReference>
<feature type="binding site" evidence="6">
    <location>
        <position position="82"/>
    </location>
    <ligand>
        <name>Mg(2+)</name>
        <dbReference type="ChEBI" id="CHEBI:18420"/>
        <label>1</label>
        <note>catalytic</note>
    </ligand>
</feature>
<dbReference type="GO" id="GO:0046854">
    <property type="term" value="P:phosphatidylinositol phosphate biosynthetic process"/>
    <property type="evidence" value="ECO:0007669"/>
    <property type="project" value="InterPro"/>
</dbReference>
<dbReference type="CDD" id="cd01639">
    <property type="entry name" value="IMPase"/>
    <property type="match status" value="1"/>
</dbReference>
<feature type="binding site" evidence="6">
    <location>
        <position position="67"/>
    </location>
    <ligand>
        <name>Mg(2+)</name>
        <dbReference type="ChEBI" id="CHEBI:18420"/>
        <label>1</label>
        <note>catalytic</note>
    </ligand>
</feature>
<dbReference type="InterPro" id="IPR020550">
    <property type="entry name" value="Inositol_monophosphatase_CS"/>
</dbReference>
<evidence type="ECO:0000256" key="7">
    <source>
        <dbReference type="RuleBase" id="RU364068"/>
    </source>
</evidence>
<dbReference type="EMBL" id="DSFC01000114">
    <property type="protein sequence ID" value="HEV09151.1"/>
    <property type="molecule type" value="Genomic_DNA"/>
</dbReference>
<dbReference type="PRINTS" id="PR00377">
    <property type="entry name" value="IMPHPHTASES"/>
</dbReference>
<dbReference type="EC" id="3.1.3.25" evidence="7"/>
<dbReference type="PRINTS" id="PR01959">
    <property type="entry name" value="SBIMPHPHTASE"/>
</dbReference>
<dbReference type="InterPro" id="IPR000760">
    <property type="entry name" value="Inositol_monophosphatase-like"/>
</dbReference>
<dbReference type="Pfam" id="PF00459">
    <property type="entry name" value="Inositol_P"/>
    <property type="match status" value="1"/>
</dbReference>
<evidence type="ECO:0000256" key="5">
    <source>
        <dbReference type="ARBA" id="ARBA00022842"/>
    </source>
</evidence>
<gene>
    <name evidence="8" type="ORF">ENO34_01975</name>
</gene>
<dbReference type="AlphaFoldDB" id="A0A831YE18"/>
<keyword evidence="4 7" id="KW-0378">Hydrolase</keyword>
<dbReference type="PANTHER" id="PTHR20854">
    <property type="entry name" value="INOSITOL MONOPHOSPHATASE"/>
    <property type="match status" value="1"/>
</dbReference>
<reference evidence="8" key="1">
    <citation type="journal article" date="2020" name="mSystems">
        <title>Genome- and Community-Level Interaction Insights into Carbon Utilization and Element Cycling Functions of Hydrothermarchaeota in Hydrothermal Sediment.</title>
        <authorList>
            <person name="Zhou Z."/>
            <person name="Liu Y."/>
            <person name="Xu W."/>
            <person name="Pan J."/>
            <person name="Luo Z.H."/>
            <person name="Li M."/>
        </authorList>
    </citation>
    <scope>NUCLEOTIDE SEQUENCE [LARGE SCALE GENOMIC DNA]</scope>
    <source>
        <strain evidence="8">SpSt-1257</strain>
    </source>
</reference>
<dbReference type="GO" id="GO:0006020">
    <property type="term" value="P:inositol metabolic process"/>
    <property type="evidence" value="ECO:0007669"/>
    <property type="project" value="TreeGrafter"/>
</dbReference>
<protein>
    <recommendedName>
        <fullName evidence="7">Inositol-1-monophosphatase</fullName>
        <ecNumber evidence="7">3.1.3.25</ecNumber>
    </recommendedName>
</protein>
<dbReference type="InterPro" id="IPR022337">
    <property type="entry name" value="Inositol_monophosphatase_SuhB"/>
</dbReference>
<keyword evidence="5 6" id="KW-0460">Magnesium</keyword>
<keyword evidence="3 6" id="KW-0479">Metal-binding</keyword>
<dbReference type="SUPFAM" id="SSF56655">
    <property type="entry name" value="Carbohydrate phosphatase"/>
    <property type="match status" value="1"/>
</dbReference>
<comment type="catalytic activity">
    <reaction evidence="1 7">
        <text>a myo-inositol phosphate + H2O = myo-inositol + phosphate</text>
        <dbReference type="Rhea" id="RHEA:24056"/>
        <dbReference type="ChEBI" id="CHEBI:15377"/>
        <dbReference type="ChEBI" id="CHEBI:17268"/>
        <dbReference type="ChEBI" id="CHEBI:43474"/>
        <dbReference type="ChEBI" id="CHEBI:84139"/>
        <dbReference type="EC" id="3.1.3.25"/>
    </reaction>
</comment>
<dbReference type="FunFam" id="3.30.540.10:FF:000003">
    <property type="entry name" value="Inositol-1-monophosphatase"/>
    <property type="match status" value="1"/>
</dbReference>
<comment type="caution">
    <text evidence="8">The sequence shown here is derived from an EMBL/GenBank/DDBJ whole genome shotgun (WGS) entry which is preliminary data.</text>
</comment>
<evidence type="ECO:0000256" key="6">
    <source>
        <dbReference type="PIRSR" id="PIRSR600760-2"/>
    </source>
</evidence>
<dbReference type="GO" id="GO:0007165">
    <property type="term" value="P:signal transduction"/>
    <property type="evidence" value="ECO:0007669"/>
    <property type="project" value="TreeGrafter"/>
</dbReference>
<comment type="cofactor">
    <cofactor evidence="2 6 7">
        <name>Mg(2+)</name>
        <dbReference type="ChEBI" id="CHEBI:18420"/>
    </cofactor>
</comment>
<name>A0A831YE18_9AQUI</name>
<evidence type="ECO:0000313" key="8">
    <source>
        <dbReference type="EMBL" id="HEV09151.1"/>
    </source>
</evidence>
<feature type="binding site" evidence="6">
    <location>
        <position position="84"/>
    </location>
    <ligand>
        <name>Mg(2+)</name>
        <dbReference type="ChEBI" id="CHEBI:18420"/>
        <label>1</label>
        <note>catalytic</note>
    </ligand>
</feature>
<dbReference type="Gene3D" id="3.30.540.10">
    <property type="entry name" value="Fructose-1,6-Bisphosphatase, subunit A, domain 1"/>
    <property type="match status" value="1"/>
</dbReference>
<dbReference type="GO" id="GO:0046872">
    <property type="term" value="F:metal ion binding"/>
    <property type="evidence" value="ECO:0007669"/>
    <property type="project" value="UniProtKB-KW"/>
</dbReference>
<dbReference type="PANTHER" id="PTHR20854:SF4">
    <property type="entry name" value="INOSITOL-1-MONOPHOSPHATASE-RELATED"/>
    <property type="match status" value="1"/>
</dbReference>
<feature type="binding site" evidence="6">
    <location>
        <position position="209"/>
    </location>
    <ligand>
        <name>Mg(2+)</name>
        <dbReference type="ChEBI" id="CHEBI:18420"/>
        <label>1</label>
        <note>catalytic</note>
    </ligand>
</feature>
<evidence type="ECO:0000256" key="3">
    <source>
        <dbReference type="ARBA" id="ARBA00022723"/>
    </source>
</evidence>
<evidence type="ECO:0000256" key="1">
    <source>
        <dbReference type="ARBA" id="ARBA00001033"/>
    </source>
</evidence>
<dbReference type="GO" id="GO:0008934">
    <property type="term" value="F:inositol monophosphate 1-phosphatase activity"/>
    <property type="evidence" value="ECO:0007669"/>
    <property type="project" value="InterPro"/>
</dbReference>
<feature type="binding site" evidence="6">
    <location>
        <position position="85"/>
    </location>
    <ligand>
        <name>Mg(2+)</name>
        <dbReference type="ChEBI" id="CHEBI:18420"/>
        <label>1</label>
        <note>catalytic</note>
    </ligand>
</feature>